<organism evidence="1 2">
    <name type="scientific">Symbiodinium microadriaticum</name>
    <name type="common">Dinoflagellate</name>
    <name type="synonym">Zooxanthella microadriatica</name>
    <dbReference type="NCBI Taxonomy" id="2951"/>
    <lineage>
        <taxon>Eukaryota</taxon>
        <taxon>Sar</taxon>
        <taxon>Alveolata</taxon>
        <taxon>Dinophyceae</taxon>
        <taxon>Suessiales</taxon>
        <taxon>Symbiodiniaceae</taxon>
        <taxon>Symbiodinium</taxon>
    </lineage>
</organism>
<dbReference type="EMBL" id="LSRX01000939">
    <property type="protein sequence ID" value="OLP86043.1"/>
    <property type="molecule type" value="Genomic_DNA"/>
</dbReference>
<gene>
    <name evidence="1" type="ORF">AK812_SmicGene32911</name>
</gene>
<reference evidence="1 2" key="1">
    <citation type="submission" date="2016-02" db="EMBL/GenBank/DDBJ databases">
        <title>Genome analysis of coral dinoflagellate symbionts highlights evolutionary adaptations to a symbiotic lifestyle.</title>
        <authorList>
            <person name="Aranda M."/>
            <person name="Li Y."/>
            <person name="Liew Y.J."/>
            <person name="Baumgarten S."/>
            <person name="Simakov O."/>
            <person name="Wilson M."/>
            <person name="Piel J."/>
            <person name="Ashoor H."/>
            <person name="Bougouffa S."/>
            <person name="Bajic V.B."/>
            <person name="Ryu T."/>
            <person name="Ravasi T."/>
            <person name="Bayer T."/>
            <person name="Micklem G."/>
            <person name="Kim H."/>
            <person name="Bhak J."/>
            <person name="Lajeunesse T.C."/>
            <person name="Voolstra C.R."/>
        </authorList>
    </citation>
    <scope>NUCLEOTIDE SEQUENCE [LARGE SCALE GENOMIC DNA]</scope>
    <source>
        <strain evidence="1 2">CCMP2467</strain>
    </source>
</reference>
<evidence type="ECO:0000313" key="1">
    <source>
        <dbReference type="EMBL" id="OLP86043.1"/>
    </source>
</evidence>
<evidence type="ECO:0000313" key="2">
    <source>
        <dbReference type="Proteomes" id="UP000186817"/>
    </source>
</evidence>
<name>A0A1Q9CSZ7_SYMMI</name>
<dbReference type="Proteomes" id="UP000186817">
    <property type="component" value="Unassembled WGS sequence"/>
</dbReference>
<dbReference type="AlphaFoldDB" id="A0A1Q9CSZ7"/>
<comment type="caution">
    <text evidence="1">The sequence shown here is derived from an EMBL/GenBank/DDBJ whole genome shotgun (WGS) entry which is preliminary data.</text>
</comment>
<protein>
    <submittedName>
        <fullName evidence="1">Uncharacterized protein</fullName>
    </submittedName>
</protein>
<proteinExistence type="predicted"/>
<sequence>MTFSPNSVELEAAIQDLAEDTIECSAQLHVRIDMLALRLQNLCGLVNALERRIAQLEGIPEVTDVQSRCFLQELD</sequence>
<accession>A0A1Q9CSZ7</accession>
<keyword evidence="2" id="KW-1185">Reference proteome</keyword>